<keyword evidence="3" id="KW-1185">Reference proteome</keyword>
<gene>
    <name evidence="2" type="ORF">EBH_0034550</name>
</gene>
<evidence type="ECO:0000313" key="3">
    <source>
        <dbReference type="Proteomes" id="UP000030750"/>
    </source>
</evidence>
<accession>U6LMQ9</accession>
<evidence type="ECO:0000313" key="2">
    <source>
        <dbReference type="EMBL" id="CDJ50548.1"/>
    </source>
</evidence>
<dbReference type="Proteomes" id="UP000030750">
    <property type="component" value="Unassembled WGS sequence"/>
</dbReference>
<evidence type="ECO:0000256" key="1">
    <source>
        <dbReference type="SAM" id="MobiDB-lite"/>
    </source>
</evidence>
<dbReference type="VEuPathDB" id="ToxoDB:EBH_0034550"/>
<dbReference type="EMBL" id="HG712285">
    <property type="protein sequence ID" value="CDJ50548.1"/>
    <property type="molecule type" value="Genomic_DNA"/>
</dbReference>
<reference evidence="2" key="1">
    <citation type="submission" date="2013-10" db="EMBL/GenBank/DDBJ databases">
        <title>Genomic analysis of the causative agents of coccidiosis in chickens.</title>
        <authorList>
            <person name="Reid A.J."/>
            <person name="Blake D."/>
            <person name="Billington K."/>
            <person name="Browne H."/>
            <person name="Dunn M."/>
            <person name="Hung S."/>
            <person name="Kawahara F."/>
            <person name="Miranda-Saavedra D."/>
            <person name="Mourier T."/>
            <person name="Nagra H."/>
            <person name="Otto T.D."/>
            <person name="Rawlings N."/>
            <person name="Sanchez A."/>
            <person name="Sanders M."/>
            <person name="Subramaniam C."/>
            <person name="Tay Y."/>
            <person name="Dear P."/>
            <person name="Doerig C."/>
            <person name="Gruber A."/>
            <person name="Parkinson J."/>
            <person name="Shirley M."/>
            <person name="Wan K.L."/>
            <person name="Berriman M."/>
            <person name="Tomley F."/>
            <person name="Pain A."/>
        </authorList>
    </citation>
    <scope>NUCLEOTIDE SEQUENCE [LARGE SCALE GENOMIC DNA]</scope>
    <source>
        <strain evidence="2">Houghton</strain>
    </source>
</reference>
<proteinExistence type="predicted"/>
<feature type="region of interest" description="Disordered" evidence="1">
    <location>
        <begin position="51"/>
        <end position="91"/>
    </location>
</feature>
<name>U6LMQ9_9EIME</name>
<sequence>MVMRMTTRDQKKRALQENEKKMLKIHHNHHPPKLEILRENLAGYAKRMKKMTNEQERHDRMKKKKDCLRQYTQQKKKKRNHHHHRQDLSIHRGLHSAHEKIGGIMEISEPTGRLQGHQQARQAAVRLHWRRRLPSVIAKGRDQRINASRLKSTAEELQQGL</sequence>
<feature type="compositionally biased region" description="Basic residues" evidence="1">
    <location>
        <begin position="74"/>
        <end position="85"/>
    </location>
</feature>
<organism evidence="2 3">
    <name type="scientific">Eimeria brunetti</name>
    <dbReference type="NCBI Taxonomy" id="51314"/>
    <lineage>
        <taxon>Eukaryota</taxon>
        <taxon>Sar</taxon>
        <taxon>Alveolata</taxon>
        <taxon>Apicomplexa</taxon>
        <taxon>Conoidasida</taxon>
        <taxon>Coccidia</taxon>
        <taxon>Eucoccidiorida</taxon>
        <taxon>Eimeriorina</taxon>
        <taxon>Eimeriidae</taxon>
        <taxon>Eimeria</taxon>
    </lineage>
</organism>
<dbReference type="AlphaFoldDB" id="U6LMQ9"/>
<protein>
    <submittedName>
        <fullName evidence="2">Uncharacterized protein</fullName>
    </submittedName>
</protein>
<reference evidence="2" key="2">
    <citation type="submission" date="2013-10" db="EMBL/GenBank/DDBJ databases">
        <authorList>
            <person name="Aslett M."/>
        </authorList>
    </citation>
    <scope>NUCLEOTIDE SEQUENCE [LARGE SCALE GENOMIC DNA]</scope>
    <source>
        <strain evidence="2">Houghton</strain>
    </source>
</reference>